<dbReference type="AlphaFoldDB" id="A0A917P2H1"/>
<keyword evidence="1" id="KW-0472">Membrane</keyword>
<protein>
    <submittedName>
        <fullName evidence="2">Uncharacterized protein</fullName>
    </submittedName>
</protein>
<dbReference type="EMBL" id="BMQA01000051">
    <property type="protein sequence ID" value="GGJ56392.1"/>
    <property type="molecule type" value="Genomic_DNA"/>
</dbReference>
<comment type="caution">
    <text evidence="2">The sequence shown here is derived from an EMBL/GenBank/DDBJ whole genome shotgun (WGS) entry which is preliminary data.</text>
</comment>
<accession>A0A917P2H1</accession>
<evidence type="ECO:0000256" key="1">
    <source>
        <dbReference type="SAM" id="Phobius"/>
    </source>
</evidence>
<keyword evidence="1" id="KW-0812">Transmembrane</keyword>
<dbReference type="Proteomes" id="UP000657574">
    <property type="component" value="Unassembled WGS sequence"/>
</dbReference>
<keyword evidence="3" id="KW-1185">Reference proteome</keyword>
<sequence length="45" mass="4535">MSPDPSLNRHDSSEVPMFATCTGQAVCLAVVLSLAATLAFAIAAG</sequence>
<proteinExistence type="predicted"/>
<keyword evidence="1" id="KW-1133">Transmembrane helix</keyword>
<reference evidence="2" key="2">
    <citation type="submission" date="2020-09" db="EMBL/GenBank/DDBJ databases">
        <authorList>
            <person name="Sun Q."/>
            <person name="Ohkuma M."/>
        </authorList>
    </citation>
    <scope>NUCLEOTIDE SEQUENCE</scope>
    <source>
        <strain evidence="2">JCM 3086</strain>
    </source>
</reference>
<organism evidence="2 3">
    <name type="scientific">Streptomyces brasiliensis</name>
    <dbReference type="NCBI Taxonomy" id="1954"/>
    <lineage>
        <taxon>Bacteria</taxon>
        <taxon>Bacillati</taxon>
        <taxon>Actinomycetota</taxon>
        <taxon>Actinomycetes</taxon>
        <taxon>Kitasatosporales</taxon>
        <taxon>Streptomycetaceae</taxon>
        <taxon>Streptomyces</taxon>
    </lineage>
</organism>
<gene>
    <name evidence="2" type="ORF">GCM10010121_078710</name>
</gene>
<evidence type="ECO:0000313" key="3">
    <source>
        <dbReference type="Proteomes" id="UP000657574"/>
    </source>
</evidence>
<dbReference type="RefSeq" id="WP_189316142.1">
    <property type="nucleotide sequence ID" value="NZ_BMQA01000051.1"/>
</dbReference>
<feature type="transmembrane region" description="Helical" evidence="1">
    <location>
        <begin position="15"/>
        <end position="43"/>
    </location>
</feature>
<evidence type="ECO:0000313" key="2">
    <source>
        <dbReference type="EMBL" id="GGJ56392.1"/>
    </source>
</evidence>
<name>A0A917P2H1_9ACTN</name>
<reference evidence="2" key="1">
    <citation type="journal article" date="2014" name="Int. J. Syst. Evol. Microbiol.">
        <title>Complete genome sequence of Corynebacterium casei LMG S-19264T (=DSM 44701T), isolated from a smear-ripened cheese.</title>
        <authorList>
            <consortium name="US DOE Joint Genome Institute (JGI-PGF)"/>
            <person name="Walter F."/>
            <person name="Albersmeier A."/>
            <person name="Kalinowski J."/>
            <person name="Ruckert C."/>
        </authorList>
    </citation>
    <scope>NUCLEOTIDE SEQUENCE</scope>
    <source>
        <strain evidence="2">JCM 3086</strain>
    </source>
</reference>